<reference evidence="3" key="1">
    <citation type="journal article" date="2020" name="Stud. Mycol.">
        <title>101 Dothideomycetes genomes: a test case for predicting lifestyles and emergence of pathogens.</title>
        <authorList>
            <person name="Haridas S."/>
            <person name="Albert R."/>
            <person name="Binder M."/>
            <person name="Bloem J."/>
            <person name="Labutti K."/>
            <person name="Salamov A."/>
            <person name="Andreopoulos B."/>
            <person name="Baker S."/>
            <person name="Barry K."/>
            <person name="Bills G."/>
            <person name="Bluhm B."/>
            <person name="Cannon C."/>
            <person name="Castanera R."/>
            <person name="Culley D."/>
            <person name="Daum C."/>
            <person name="Ezra D."/>
            <person name="Gonzalez J."/>
            <person name="Henrissat B."/>
            <person name="Kuo A."/>
            <person name="Liang C."/>
            <person name="Lipzen A."/>
            <person name="Lutzoni F."/>
            <person name="Magnuson J."/>
            <person name="Mondo S."/>
            <person name="Nolan M."/>
            <person name="Ohm R."/>
            <person name="Pangilinan J."/>
            <person name="Park H.-J."/>
            <person name="Ramirez L."/>
            <person name="Alfaro M."/>
            <person name="Sun H."/>
            <person name="Tritt A."/>
            <person name="Yoshinaga Y."/>
            <person name="Zwiers L.-H."/>
            <person name="Turgeon B."/>
            <person name="Goodwin S."/>
            <person name="Spatafora J."/>
            <person name="Crous P."/>
            <person name="Grigoriev I."/>
        </authorList>
    </citation>
    <scope>NUCLEOTIDE SEQUENCE</scope>
    <source>
        <strain evidence="3">CBS 115976</strain>
    </source>
</reference>
<dbReference type="Pfam" id="PF13460">
    <property type="entry name" value="NAD_binding_10"/>
    <property type="match status" value="1"/>
</dbReference>
<name>A0A6A6UJ69_9PEZI</name>
<keyword evidence="1" id="KW-0732">Signal</keyword>
<evidence type="ECO:0000259" key="2">
    <source>
        <dbReference type="Pfam" id="PF13460"/>
    </source>
</evidence>
<organism evidence="3 4">
    <name type="scientific">Microthyrium microscopicum</name>
    <dbReference type="NCBI Taxonomy" id="703497"/>
    <lineage>
        <taxon>Eukaryota</taxon>
        <taxon>Fungi</taxon>
        <taxon>Dikarya</taxon>
        <taxon>Ascomycota</taxon>
        <taxon>Pezizomycotina</taxon>
        <taxon>Dothideomycetes</taxon>
        <taxon>Dothideomycetes incertae sedis</taxon>
        <taxon>Microthyriales</taxon>
        <taxon>Microthyriaceae</taxon>
        <taxon>Microthyrium</taxon>
    </lineage>
</organism>
<gene>
    <name evidence="3" type="ORF">BT63DRAFT_411166</name>
</gene>
<dbReference type="AlphaFoldDB" id="A0A6A6UJ69"/>
<keyword evidence="4" id="KW-1185">Reference proteome</keyword>
<protein>
    <recommendedName>
        <fullName evidence="2">NAD(P)-binding domain-containing protein</fullName>
    </recommendedName>
</protein>
<dbReference type="Gene3D" id="3.40.50.720">
    <property type="entry name" value="NAD(P)-binding Rossmann-like Domain"/>
    <property type="match status" value="1"/>
</dbReference>
<dbReference type="OrthoDB" id="419598at2759"/>
<feature type="signal peptide" evidence="1">
    <location>
        <begin position="1"/>
        <end position="19"/>
    </location>
</feature>
<evidence type="ECO:0000256" key="1">
    <source>
        <dbReference type="SAM" id="SignalP"/>
    </source>
</evidence>
<accession>A0A6A6UJ69</accession>
<dbReference type="InterPro" id="IPR036291">
    <property type="entry name" value="NAD(P)-bd_dom_sf"/>
</dbReference>
<evidence type="ECO:0000313" key="3">
    <source>
        <dbReference type="EMBL" id="KAF2671820.1"/>
    </source>
</evidence>
<sequence>MPWLLICIAGLAAGHQIRGLARNPSKLPESISSQLESFTQNSSFYDIAALDAGCHGVDAVICAYSAASELALDGQLYLLRAAERAGVKRFHVASWNLNWSKQPLGLLKTYDSYISFMTQARLSSSIKPLYAFIGILGQTFFAVPGAGALEGDKALWQRLGGEKRRINVIGTGEEKIDVATEADAAAFSIGLGIEVEWNETPLKLDYVTGLVDQMRSDAISNDQVRERYRAYIGLVYVKYMLNGEMKMNLSKLDNCLFSEIAAKRQTLELYVTNSPDV</sequence>
<dbReference type="Proteomes" id="UP000799302">
    <property type="component" value="Unassembled WGS sequence"/>
</dbReference>
<proteinExistence type="predicted"/>
<feature type="chain" id="PRO_5025478104" description="NAD(P)-binding domain-containing protein" evidence="1">
    <location>
        <begin position="20"/>
        <end position="277"/>
    </location>
</feature>
<dbReference type="SUPFAM" id="SSF51735">
    <property type="entry name" value="NAD(P)-binding Rossmann-fold domains"/>
    <property type="match status" value="1"/>
</dbReference>
<dbReference type="InterPro" id="IPR016040">
    <property type="entry name" value="NAD(P)-bd_dom"/>
</dbReference>
<evidence type="ECO:0000313" key="4">
    <source>
        <dbReference type="Proteomes" id="UP000799302"/>
    </source>
</evidence>
<dbReference type="EMBL" id="MU004232">
    <property type="protein sequence ID" value="KAF2671820.1"/>
    <property type="molecule type" value="Genomic_DNA"/>
</dbReference>
<feature type="domain" description="NAD(P)-binding" evidence="2">
    <location>
        <begin position="11"/>
        <end position="94"/>
    </location>
</feature>